<proteinExistence type="predicted"/>
<dbReference type="Proteomes" id="UP000183997">
    <property type="component" value="Unassembled WGS sequence"/>
</dbReference>
<dbReference type="SUPFAM" id="SSF103039">
    <property type="entry name" value="CheC-like"/>
    <property type="match status" value="1"/>
</dbReference>
<dbReference type="STRING" id="1121421.SAMN02745123_01401"/>
<feature type="domain" description="CheC-like protein" evidence="3">
    <location>
        <begin position="11"/>
        <end position="44"/>
    </location>
</feature>
<dbReference type="Pfam" id="PF04509">
    <property type="entry name" value="CheC"/>
    <property type="match status" value="2"/>
</dbReference>
<keyword evidence="1" id="KW-0145">Chemotaxis</keyword>
<dbReference type="PANTHER" id="PTHR43693:SF1">
    <property type="entry name" value="PROTEIN PHOSPHATASE CHEZ"/>
    <property type="match status" value="1"/>
</dbReference>
<dbReference type="RefSeq" id="WP_072912330.1">
    <property type="nucleotide sequence ID" value="NZ_FRAR01000010.1"/>
</dbReference>
<evidence type="ECO:0000313" key="5">
    <source>
        <dbReference type="Proteomes" id="UP000183997"/>
    </source>
</evidence>
<dbReference type="CDD" id="cd17909">
    <property type="entry name" value="CheC_ClassI"/>
    <property type="match status" value="1"/>
</dbReference>
<keyword evidence="2" id="KW-0378">Hydrolase</keyword>
<gene>
    <name evidence="4" type="ORF">SAMN02745123_01401</name>
</gene>
<accession>A0A1M6RBC6</accession>
<dbReference type="AlphaFoldDB" id="A0A1M6RBC6"/>
<organism evidence="4 5">
    <name type="scientific">Desulforamulus aeronauticus DSM 10349</name>
    <dbReference type="NCBI Taxonomy" id="1121421"/>
    <lineage>
        <taxon>Bacteria</taxon>
        <taxon>Bacillati</taxon>
        <taxon>Bacillota</taxon>
        <taxon>Clostridia</taxon>
        <taxon>Eubacteriales</taxon>
        <taxon>Peptococcaceae</taxon>
        <taxon>Desulforamulus</taxon>
    </lineage>
</organism>
<dbReference type="OrthoDB" id="9812187at2"/>
<dbReference type="PANTHER" id="PTHR43693">
    <property type="entry name" value="PROTEIN PHOSPHATASE CHEZ"/>
    <property type="match status" value="1"/>
</dbReference>
<dbReference type="InterPro" id="IPR007597">
    <property type="entry name" value="CheC"/>
</dbReference>
<name>A0A1M6RBC6_9FIRM</name>
<evidence type="ECO:0000313" key="4">
    <source>
        <dbReference type="EMBL" id="SHK29763.1"/>
    </source>
</evidence>
<feature type="domain" description="CheC-like protein" evidence="3">
    <location>
        <begin position="109"/>
        <end position="142"/>
    </location>
</feature>
<reference evidence="5" key="1">
    <citation type="submission" date="2016-11" db="EMBL/GenBank/DDBJ databases">
        <authorList>
            <person name="Varghese N."/>
            <person name="Submissions S."/>
        </authorList>
    </citation>
    <scope>NUCLEOTIDE SEQUENCE [LARGE SCALE GENOMIC DNA]</scope>
    <source>
        <strain evidence="5">DSM 10349</strain>
    </source>
</reference>
<keyword evidence="5" id="KW-1185">Reference proteome</keyword>
<dbReference type="Gene3D" id="3.40.1550.10">
    <property type="entry name" value="CheC-like"/>
    <property type="match status" value="1"/>
</dbReference>
<dbReference type="InterPro" id="IPR050992">
    <property type="entry name" value="CheZ_family_phosphatases"/>
</dbReference>
<dbReference type="GO" id="GO:0016787">
    <property type="term" value="F:hydrolase activity"/>
    <property type="evidence" value="ECO:0007669"/>
    <property type="project" value="UniProtKB-KW"/>
</dbReference>
<dbReference type="EMBL" id="FRAR01000010">
    <property type="protein sequence ID" value="SHK29763.1"/>
    <property type="molecule type" value="Genomic_DNA"/>
</dbReference>
<dbReference type="InterPro" id="IPR028976">
    <property type="entry name" value="CheC-like_sf"/>
</dbReference>
<evidence type="ECO:0000256" key="2">
    <source>
        <dbReference type="ARBA" id="ARBA00022801"/>
    </source>
</evidence>
<protein>
    <submittedName>
        <fullName evidence="4">Chemotaxis protein CheC</fullName>
    </submittedName>
</protein>
<evidence type="ECO:0000259" key="3">
    <source>
        <dbReference type="Pfam" id="PF04509"/>
    </source>
</evidence>
<evidence type="ECO:0000256" key="1">
    <source>
        <dbReference type="ARBA" id="ARBA00022500"/>
    </source>
</evidence>
<dbReference type="GO" id="GO:0006935">
    <property type="term" value="P:chemotaxis"/>
    <property type="evidence" value="ECO:0007669"/>
    <property type="project" value="UniProtKB-KW"/>
</dbReference>
<sequence length="205" mass="21921">MSDHQLLTETHMDVLREIGNIGLGNAATALATMVNKKIDMAVPQSKFLAMDEVMEIVGGSEEVVSCVSLRLEGDVPGQILFLFNLNSTLSLVDTLLGVEHGTTKELDEMGESVVKEIGNVLTGSFLSAIGTLTGLNMIPTVPMFATDMLGAVLSTSLVAGGYVEEHILTIETLLMEDHQQIKGHFFLITKEGALETLFGSLGLTL</sequence>